<evidence type="ECO:0000259" key="12">
    <source>
        <dbReference type="Pfam" id="PF07715"/>
    </source>
</evidence>
<gene>
    <name evidence="13" type="ORF">JKP34_13500</name>
</gene>
<evidence type="ECO:0000256" key="2">
    <source>
        <dbReference type="ARBA" id="ARBA00022448"/>
    </source>
</evidence>
<reference evidence="13" key="1">
    <citation type="submission" date="2021-01" db="EMBL/GenBank/DDBJ databases">
        <title>Marivirga sp. nov., isolated from intertidal surface sediments.</title>
        <authorList>
            <person name="Zhang M."/>
        </authorList>
    </citation>
    <scope>NUCLEOTIDE SEQUENCE</scope>
    <source>
        <strain evidence="13">SM1354</strain>
    </source>
</reference>
<dbReference type="InterPro" id="IPR039426">
    <property type="entry name" value="TonB-dep_rcpt-like"/>
</dbReference>
<feature type="domain" description="TonB-dependent receptor plug" evidence="12">
    <location>
        <begin position="122"/>
        <end position="222"/>
    </location>
</feature>
<dbReference type="PANTHER" id="PTHR30069:SF40">
    <property type="entry name" value="TONB-DEPENDENT RECEPTOR NMB0964-RELATED"/>
    <property type="match status" value="1"/>
</dbReference>
<evidence type="ECO:0000259" key="11">
    <source>
        <dbReference type="Pfam" id="PF00593"/>
    </source>
</evidence>
<evidence type="ECO:0000256" key="1">
    <source>
        <dbReference type="ARBA" id="ARBA00004571"/>
    </source>
</evidence>
<evidence type="ECO:0000256" key="7">
    <source>
        <dbReference type="ARBA" id="ARBA00023237"/>
    </source>
</evidence>
<feature type="domain" description="TonB-dependent receptor-like beta-barrel" evidence="11">
    <location>
        <begin position="367"/>
        <end position="770"/>
    </location>
</feature>
<organism evidence="13 14">
    <name type="scientific">Marivirga atlantica</name>
    <dbReference type="NCBI Taxonomy" id="1548457"/>
    <lineage>
        <taxon>Bacteria</taxon>
        <taxon>Pseudomonadati</taxon>
        <taxon>Bacteroidota</taxon>
        <taxon>Cytophagia</taxon>
        <taxon>Cytophagales</taxon>
        <taxon>Marivirgaceae</taxon>
        <taxon>Marivirga</taxon>
    </lineage>
</organism>
<evidence type="ECO:0000313" key="13">
    <source>
        <dbReference type="EMBL" id="MBL0766277.1"/>
    </source>
</evidence>
<sequence>MLKQILLILLLFPFGVSAQNDNCDRVISGTIYNLSTDEPLPFSTVQVQGTSKGVVSDENGKFILKGLCEEEFDLIFSHVGYKKLVHHHDVHHELPTIYMAPNEVTLESVVVEAERTTGDLSTSAVGKLSAKEYERESSRSFGDVVKNISGVTVLQTGQNVVKPVIHGLHSSRILIINNGVQHQYQNWGADHAPEIDPSLYDQIKVIKGASTVRYGAGALGGVLLIDADQPELLQDWNGKVGTDFSTNGRAFNTEAKLEKGYKNFAFTGQASYLKQGDLTAPNYQLTNTGKEELSASLAARYHRKAFDLNLYLSHFEQELGILKASVNGNLEDLANAMESEVPPETKPFSYEINNPRQVISHNMAKLHGTWHGEDQKVELQYAYQQNNRKEYDVRRGTNNEVPSIDLSLTSQTLNLDWKHPEIFNFLGSAGFQSIYRNNRNIFGTNTIQFVPNYTSYEFGAYLIESTELTPSTELEIGGRFDYFYSDIIGRDNSNDLYFNELNYSSFSATAGIKKQIQKGRIFRVNVGNAWRPANVSDFYRSGKHQSVIEYGLWRYVRDSDNNFDDAVLSNEERYVGIEQAFKIVSGYELKNDRFSAELTAYVNYIQNYIYSKPGGIVNTVRGAFPLFIYQQTDALFAGADISSKIQHSKQFSSVIRANYVWAKDITNDDLFVDIPPAHLGYGINYTIPNWAGLSGIELGLQANYYAEQFNAPRVITVKEILAAQEADVNLFAEDDSNFDYLPAPDDYLLMSLNAAADYKNFSFMAKVDNLLNTAYRSYTNRMRYFADETGINLSLSVKYKF</sequence>
<keyword evidence="13" id="KW-0675">Receptor</keyword>
<dbReference type="InterPro" id="IPR008969">
    <property type="entry name" value="CarboxyPept-like_regulatory"/>
</dbReference>
<evidence type="ECO:0000256" key="5">
    <source>
        <dbReference type="ARBA" id="ARBA00023077"/>
    </source>
</evidence>
<name>A0A937DFJ3_9BACT</name>
<keyword evidence="5 9" id="KW-0798">TonB box</keyword>
<dbReference type="Gene3D" id="2.60.40.1120">
    <property type="entry name" value="Carboxypeptidase-like, regulatory domain"/>
    <property type="match status" value="1"/>
</dbReference>
<dbReference type="Gene3D" id="2.40.170.20">
    <property type="entry name" value="TonB-dependent receptor, beta-barrel domain"/>
    <property type="match status" value="1"/>
</dbReference>
<dbReference type="GO" id="GO:0044718">
    <property type="term" value="P:siderophore transmembrane transport"/>
    <property type="evidence" value="ECO:0007669"/>
    <property type="project" value="TreeGrafter"/>
</dbReference>
<dbReference type="InterPro" id="IPR036942">
    <property type="entry name" value="Beta-barrel_TonB_sf"/>
</dbReference>
<evidence type="ECO:0000313" key="14">
    <source>
        <dbReference type="Proteomes" id="UP000642920"/>
    </source>
</evidence>
<dbReference type="SUPFAM" id="SSF49464">
    <property type="entry name" value="Carboxypeptidase regulatory domain-like"/>
    <property type="match status" value="1"/>
</dbReference>
<dbReference type="Gene3D" id="2.170.130.10">
    <property type="entry name" value="TonB-dependent receptor, plug domain"/>
    <property type="match status" value="1"/>
</dbReference>
<dbReference type="Pfam" id="PF00593">
    <property type="entry name" value="TonB_dep_Rec_b-barrel"/>
    <property type="match status" value="1"/>
</dbReference>
<comment type="subcellular location">
    <subcellularLocation>
        <location evidence="1 8">Cell outer membrane</location>
        <topology evidence="1 8">Multi-pass membrane protein</topology>
    </subcellularLocation>
</comment>
<proteinExistence type="inferred from homology"/>
<evidence type="ECO:0000256" key="3">
    <source>
        <dbReference type="ARBA" id="ARBA00022452"/>
    </source>
</evidence>
<protein>
    <submittedName>
        <fullName evidence="13">TonB-dependent receptor</fullName>
    </submittedName>
</protein>
<dbReference type="PROSITE" id="PS52016">
    <property type="entry name" value="TONB_DEPENDENT_REC_3"/>
    <property type="match status" value="1"/>
</dbReference>
<keyword evidence="4 8" id="KW-0812">Transmembrane</keyword>
<evidence type="ECO:0000256" key="10">
    <source>
        <dbReference type="SAM" id="SignalP"/>
    </source>
</evidence>
<dbReference type="AlphaFoldDB" id="A0A937DFJ3"/>
<dbReference type="PANTHER" id="PTHR30069">
    <property type="entry name" value="TONB-DEPENDENT OUTER MEMBRANE RECEPTOR"/>
    <property type="match status" value="1"/>
</dbReference>
<dbReference type="RefSeq" id="WP_201922464.1">
    <property type="nucleotide sequence ID" value="NZ_JAERQG010000003.1"/>
</dbReference>
<dbReference type="EMBL" id="JAERQG010000003">
    <property type="protein sequence ID" value="MBL0766277.1"/>
    <property type="molecule type" value="Genomic_DNA"/>
</dbReference>
<dbReference type="Pfam" id="PF07715">
    <property type="entry name" value="Plug"/>
    <property type="match status" value="1"/>
</dbReference>
<comment type="similarity">
    <text evidence="8 9">Belongs to the TonB-dependent receptor family.</text>
</comment>
<dbReference type="InterPro" id="IPR000531">
    <property type="entry name" value="Beta-barrel_TonB"/>
</dbReference>
<keyword evidence="7 8" id="KW-0998">Cell outer membrane</keyword>
<keyword evidence="6 8" id="KW-0472">Membrane</keyword>
<dbReference type="Proteomes" id="UP000642920">
    <property type="component" value="Unassembled WGS sequence"/>
</dbReference>
<evidence type="ECO:0000256" key="4">
    <source>
        <dbReference type="ARBA" id="ARBA00022692"/>
    </source>
</evidence>
<keyword evidence="14" id="KW-1185">Reference proteome</keyword>
<dbReference type="GO" id="GO:0015344">
    <property type="term" value="F:siderophore uptake transmembrane transporter activity"/>
    <property type="evidence" value="ECO:0007669"/>
    <property type="project" value="TreeGrafter"/>
</dbReference>
<dbReference type="InterPro" id="IPR012910">
    <property type="entry name" value="Plug_dom"/>
</dbReference>
<dbReference type="Pfam" id="PF13715">
    <property type="entry name" value="CarbopepD_reg_2"/>
    <property type="match status" value="1"/>
</dbReference>
<comment type="caution">
    <text evidence="13">The sequence shown here is derived from an EMBL/GenBank/DDBJ whole genome shotgun (WGS) entry which is preliminary data.</text>
</comment>
<evidence type="ECO:0000256" key="8">
    <source>
        <dbReference type="PROSITE-ProRule" id="PRU01360"/>
    </source>
</evidence>
<keyword evidence="2 8" id="KW-0813">Transport</keyword>
<feature type="chain" id="PRO_5037427503" evidence="10">
    <location>
        <begin position="19"/>
        <end position="801"/>
    </location>
</feature>
<dbReference type="SUPFAM" id="SSF56935">
    <property type="entry name" value="Porins"/>
    <property type="match status" value="1"/>
</dbReference>
<keyword evidence="3 8" id="KW-1134">Transmembrane beta strand</keyword>
<evidence type="ECO:0000256" key="6">
    <source>
        <dbReference type="ARBA" id="ARBA00023136"/>
    </source>
</evidence>
<feature type="signal peptide" evidence="10">
    <location>
        <begin position="1"/>
        <end position="18"/>
    </location>
</feature>
<keyword evidence="10" id="KW-0732">Signal</keyword>
<dbReference type="InterPro" id="IPR037066">
    <property type="entry name" value="Plug_dom_sf"/>
</dbReference>
<evidence type="ECO:0000256" key="9">
    <source>
        <dbReference type="RuleBase" id="RU003357"/>
    </source>
</evidence>
<dbReference type="GO" id="GO:0009279">
    <property type="term" value="C:cell outer membrane"/>
    <property type="evidence" value="ECO:0007669"/>
    <property type="project" value="UniProtKB-SubCell"/>
</dbReference>
<accession>A0A937DFJ3</accession>